<feature type="compositionally biased region" description="Basic residues" evidence="1">
    <location>
        <begin position="104"/>
        <end position="119"/>
    </location>
</feature>
<feature type="compositionally biased region" description="Basic residues" evidence="1">
    <location>
        <begin position="60"/>
        <end position="70"/>
    </location>
</feature>
<evidence type="ECO:0000313" key="2">
    <source>
        <dbReference type="EMBL" id="GFS82139.1"/>
    </source>
</evidence>
<name>A0A8X6MWY8_NEPPI</name>
<evidence type="ECO:0000256" key="1">
    <source>
        <dbReference type="SAM" id="MobiDB-lite"/>
    </source>
</evidence>
<dbReference type="Proteomes" id="UP000887013">
    <property type="component" value="Unassembled WGS sequence"/>
</dbReference>
<feature type="region of interest" description="Disordered" evidence="1">
    <location>
        <begin position="60"/>
        <end position="80"/>
    </location>
</feature>
<reference evidence="2" key="1">
    <citation type="submission" date="2020-08" db="EMBL/GenBank/DDBJ databases">
        <title>Multicomponent nature underlies the extraordinary mechanical properties of spider dragline silk.</title>
        <authorList>
            <person name="Kono N."/>
            <person name="Nakamura H."/>
            <person name="Mori M."/>
            <person name="Yoshida Y."/>
            <person name="Ohtoshi R."/>
            <person name="Malay A.D."/>
            <person name="Moran D.A.P."/>
            <person name="Tomita M."/>
            <person name="Numata K."/>
            <person name="Arakawa K."/>
        </authorList>
    </citation>
    <scope>NUCLEOTIDE SEQUENCE</scope>
</reference>
<keyword evidence="3" id="KW-1185">Reference proteome</keyword>
<evidence type="ECO:0000313" key="3">
    <source>
        <dbReference type="Proteomes" id="UP000887013"/>
    </source>
</evidence>
<proteinExistence type="predicted"/>
<accession>A0A8X6MWY8</accession>
<protein>
    <submittedName>
        <fullName evidence="2">Uncharacterized protein</fullName>
    </submittedName>
</protein>
<feature type="region of interest" description="Disordered" evidence="1">
    <location>
        <begin position="96"/>
        <end position="119"/>
    </location>
</feature>
<comment type="caution">
    <text evidence="2">The sequence shown here is derived from an EMBL/GenBank/DDBJ whole genome shotgun (WGS) entry which is preliminary data.</text>
</comment>
<dbReference type="AlphaFoldDB" id="A0A8X6MWY8"/>
<organism evidence="2 3">
    <name type="scientific">Nephila pilipes</name>
    <name type="common">Giant wood spider</name>
    <name type="synonym">Nephila maculata</name>
    <dbReference type="NCBI Taxonomy" id="299642"/>
    <lineage>
        <taxon>Eukaryota</taxon>
        <taxon>Metazoa</taxon>
        <taxon>Ecdysozoa</taxon>
        <taxon>Arthropoda</taxon>
        <taxon>Chelicerata</taxon>
        <taxon>Arachnida</taxon>
        <taxon>Araneae</taxon>
        <taxon>Araneomorphae</taxon>
        <taxon>Entelegynae</taxon>
        <taxon>Araneoidea</taxon>
        <taxon>Nephilidae</taxon>
        <taxon>Nephila</taxon>
    </lineage>
</organism>
<sequence>MPIFHGHHRLACIKWYHFGDGSPIIDNVSARNRPHSLGIIISSTTHFYPGPLNSSFYKSKKTHESIHHHHAGEISETSSPGYRELKVLTRHQSIGHGRLEFSERRKKAKCQRSTHSVLK</sequence>
<gene>
    <name evidence="2" type="ORF">NPIL_623001</name>
</gene>
<dbReference type="EMBL" id="BMAW01003165">
    <property type="protein sequence ID" value="GFS82139.1"/>
    <property type="molecule type" value="Genomic_DNA"/>
</dbReference>